<name>A0A565CUY4_9BRAS</name>
<organism evidence="2 3">
    <name type="scientific">Arabis nemorensis</name>
    <dbReference type="NCBI Taxonomy" id="586526"/>
    <lineage>
        <taxon>Eukaryota</taxon>
        <taxon>Viridiplantae</taxon>
        <taxon>Streptophyta</taxon>
        <taxon>Embryophyta</taxon>
        <taxon>Tracheophyta</taxon>
        <taxon>Spermatophyta</taxon>
        <taxon>Magnoliopsida</taxon>
        <taxon>eudicotyledons</taxon>
        <taxon>Gunneridae</taxon>
        <taxon>Pentapetalae</taxon>
        <taxon>rosids</taxon>
        <taxon>malvids</taxon>
        <taxon>Brassicales</taxon>
        <taxon>Brassicaceae</taxon>
        <taxon>Arabideae</taxon>
        <taxon>Arabis</taxon>
    </lineage>
</organism>
<dbReference type="AlphaFoldDB" id="A0A565CUY4"/>
<comment type="caution">
    <text evidence="2">The sequence shown here is derived from an EMBL/GenBank/DDBJ whole genome shotgun (WGS) entry which is preliminary data.</text>
</comment>
<dbReference type="Proteomes" id="UP000489600">
    <property type="component" value="Unassembled WGS sequence"/>
</dbReference>
<sequence length="86" mass="9482">MKHSKEPFVVVIEEEQEESPPGSPVGGGDGSDGGQMEHCQLKKRKTYLVAEAKNKEEVGLTKYTTSGAPVKMQTILAQYTKDQMRI</sequence>
<protein>
    <submittedName>
        <fullName evidence="2">Uncharacterized protein</fullName>
    </submittedName>
</protein>
<evidence type="ECO:0000313" key="3">
    <source>
        <dbReference type="Proteomes" id="UP000489600"/>
    </source>
</evidence>
<gene>
    <name evidence="2" type="ORF">ANE_LOCUS27831</name>
</gene>
<proteinExistence type="predicted"/>
<reference evidence="2" key="1">
    <citation type="submission" date="2019-07" db="EMBL/GenBank/DDBJ databases">
        <authorList>
            <person name="Dittberner H."/>
        </authorList>
    </citation>
    <scope>NUCLEOTIDE SEQUENCE [LARGE SCALE GENOMIC DNA]</scope>
</reference>
<feature type="region of interest" description="Disordered" evidence="1">
    <location>
        <begin position="1"/>
        <end position="40"/>
    </location>
</feature>
<evidence type="ECO:0000256" key="1">
    <source>
        <dbReference type="SAM" id="MobiDB-lite"/>
    </source>
</evidence>
<accession>A0A565CUY4</accession>
<feature type="compositionally biased region" description="Gly residues" evidence="1">
    <location>
        <begin position="24"/>
        <end position="33"/>
    </location>
</feature>
<keyword evidence="3" id="KW-1185">Reference proteome</keyword>
<evidence type="ECO:0000313" key="2">
    <source>
        <dbReference type="EMBL" id="VVB17387.1"/>
    </source>
</evidence>
<dbReference type="EMBL" id="CABITT030000008">
    <property type="protein sequence ID" value="VVB17387.1"/>
    <property type="molecule type" value="Genomic_DNA"/>
</dbReference>